<feature type="repeat" description="TPR" evidence="3">
    <location>
        <begin position="590"/>
        <end position="623"/>
    </location>
</feature>
<dbReference type="Pfam" id="PF13181">
    <property type="entry name" value="TPR_8"/>
    <property type="match status" value="2"/>
</dbReference>
<dbReference type="PANTHER" id="PTHR15704">
    <property type="entry name" value="SUPERKILLER 3 PROTEIN-RELATED"/>
    <property type="match status" value="1"/>
</dbReference>
<protein>
    <submittedName>
        <fullName evidence="4">Antiviral protein</fullName>
    </submittedName>
</protein>
<dbReference type="GO" id="GO:0006401">
    <property type="term" value="P:RNA catabolic process"/>
    <property type="evidence" value="ECO:0007669"/>
    <property type="project" value="InterPro"/>
</dbReference>
<keyword evidence="5" id="KW-1185">Reference proteome</keyword>
<dbReference type="SUPFAM" id="SSF48452">
    <property type="entry name" value="TPR-like"/>
    <property type="match status" value="5"/>
</dbReference>
<dbReference type="SMART" id="SM00028">
    <property type="entry name" value="TPR"/>
    <property type="match status" value="12"/>
</dbReference>
<feature type="repeat" description="TPR" evidence="3">
    <location>
        <begin position="624"/>
        <end position="657"/>
    </location>
</feature>
<dbReference type="InterPro" id="IPR011990">
    <property type="entry name" value="TPR-like_helical_dom_sf"/>
</dbReference>
<proteinExistence type="predicted"/>
<dbReference type="STRING" id="91626.A0A0C9MCD4"/>
<feature type="repeat" description="TPR" evidence="3">
    <location>
        <begin position="418"/>
        <end position="451"/>
    </location>
</feature>
<dbReference type="PROSITE" id="PS50293">
    <property type="entry name" value="TPR_REGION"/>
    <property type="match status" value="2"/>
</dbReference>
<dbReference type="OrthoDB" id="421075at2759"/>
<reference evidence="4" key="1">
    <citation type="submission" date="2014-09" db="EMBL/GenBank/DDBJ databases">
        <title>Draft genome sequence of an oleaginous Mucoromycotina fungus Mucor ambiguus NBRC6742.</title>
        <authorList>
            <person name="Takeda I."/>
            <person name="Yamane N."/>
            <person name="Morita T."/>
            <person name="Tamano K."/>
            <person name="Machida M."/>
            <person name="Baker S."/>
            <person name="Koike H."/>
        </authorList>
    </citation>
    <scope>NUCLEOTIDE SEQUENCE</scope>
    <source>
        <strain evidence="4">NBRC 6742</strain>
    </source>
</reference>
<dbReference type="Gene3D" id="1.25.40.10">
    <property type="entry name" value="Tetratricopeptide repeat domain"/>
    <property type="match status" value="5"/>
</dbReference>
<feature type="repeat" description="TPR" evidence="3">
    <location>
        <begin position="924"/>
        <end position="957"/>
    </location>
</feature>
<keyword evidence="2 3" id="KW-0802">TPR repeat</keyword>
<evidence type="ECO:0000256" key="1">
    <source>
        <dbReference type="ARBA" id="ARBA00022737"/>
    </source>
</evidence>
<dbReference type="GO" id="GO:0055087">
    <property type="term" value="C:Ski complex"/>
    <property type="evidence" value="ECO:0007669"/>
    <property type="project" value="InterPro"/>
</dbReference>
<dbReference type="Pfam" id="PF18833">
    <property type="entry name" value="TPR_22"/>
    <property type="match status" value="1"/>
</dbReference>
<dbReference type="InterPro" id="IPR019734">
    <property type="entry name" value="TPR_rpt"/>
</dbReference>
<evidence type="ECO:0000256" key="2">
    <source>
        <dbReference type="ARBA" id="ARBA00022803"/>
    </source>
</evidence>
<dbReference type="PROSITE" id="PS50005">
    <property type="entry name" value="TPR"/>
    <property type="match status" value="6"/>
</dbReference>
<dbReference type="EMBL" id="DF836369">
    <property type="protein sequence ID" value="GAN05044.1"/>
    <property type="molecule type" value="Genomic_DNA"/>
</dbReference>
<dbReference type="Pfam" id="PF13432">
    <property type="entry name" value="TPR_16"/>
    <property type="match status" value="2"/>
</dbReference>
<gene>
    <name evidence="4" type="ORF">MAM1_0080c04513</name>
</gene>
<organism evidence="4">
    <name type="scientific">Mucor ambiguus</name>
    <dbReference type="NCBI Taxonomy" id="91626"/>
    <lineage>
        <taxon>Eukaryota</taxon>
        <taxon>Fungi</taxon>
        <taxon>Fungi incertae sedis</taxon>
        <taxon>Mucoromycota</taxon>
        <taxon>Mucoromycotina</taxon>
        <taxon>Mucoromycetes</taxon>
        <taxon>Mucorales</taxon>
        <taxon>Mucorineae</taxon>
        <taxon>Mucoraceae</taxon>
        <taxon>Mucor</taxon>
    </lineage>
</organism>
<feature type="repeat" description="TPR" evidence="3">
    <location>
        <begin position="487"/>
        <end position="520"/>
    </location>
</feature>
<sequence length="1337" mass="150835">MNSKADLKTAREAIGKKDFGEAVKACKRVLLWEGENYNAWVFLGVAYTGLENDEEAEEAYKRAIEINSENMLGWQGLVSFYEKRHKLEPLAKTIDLLIPRVIESGDGAKLADYLKKLLDVYKQQNDQDSYLDTLKQFLPQSPHYNLIKDQPNLPSQIDIWKTIIAKAEKEQNQKIESEVASRRFRVSAGTPAQVLAGVEADVYGASKLGGMYESVLDLVPQDDAEEQQVWKLKLLHFYSKRLLGVKDKAELYEKVMTLAQELVDVNDPLPLQILIESANVDTLDKYDWALLEQLMQRFPDHGLSKLARGYQLSKQGDIDEAFDLFSEGLDACPDSLFGYQCLSWIYYESKEYETGLEYATRGKDLVKKIKMETGISKSQVLLSLEICMAHCYRLLDKKYHMDAMALYKSILQHSPNQTEALEGMGLILIEEKRLDEALDNFEKVQQLDPKNHTSVAELAWIYCEKKEYQKAIDYINKALEIAGTEVADYYYRLGRVYWSMQDSDNAFKYFMQAVKLDPYFASGFTYLGHYYREIKRDGIRAKKCYQKAYILNPLDTDAALCLSDFMIAENQQEEAETIFRQISESSPKTGWAWRRLGYVNMNSQSYNEAIICFQKALRSDTSDVRCWEGLAEAYSRAGRFVAALKAFGRATQLDPQSVHAHNEQSYVQQKVGLLDDAIAGFQHTLVIAAEQHKPNYIPALAGLAETYLEHAKEDFQAGFFGRASDGCNRVFETALRGLQVDSTMLSFWKLVGDACAFYRHIPSYLSNCAYSQLQAVMQLISAKSAHDVLHLEPDATSHWMAEFLALQDVDDDFSLPQKTALDVILSCASYAYKQVIVLCKNHQAIAPAFWHDLAITYYHLSLNNNNKQEEAMMAIKCAKVALKLEPSQHMYWNTLGVIAMTVADIPKMAQYAFIKAMEFNNRSAIPWTNYGFLCLSLKDYELANQSFEMAHSLDPEWISAWVGQAYVASLWGTDAAAIFEHAFESSNGSAMEASYGYADTVYHGLSSGQLNEETAAITPVFALEKLTEKRLNDALSFNLMGLLLERLGQYGRASESFASAILALEAQIEEEKISQEEGIARLTKVHANLGRTLCASGDFEGAISSCTVTDASSVYAHLNAGIAYYFVDKLPESLNMFELALNATQEDILLRQDVVVLLSKVLWALGGDEQRAVAKDQLFSSITDNPNYLPAIFSLCVMGMLQDDETLTAAALQELAKVSISIAYDSDKEQHISWLFYKFHQLQGDQLQATRALMKTVHQTPWLALVWARLSKHLVKLNDPKMNTMTSSTLVINKQKSHTANSLSEAYQYAAIATKDKKLAQRAVLTAPWRLSAWKTL</sequence>
<dbReference type="PANTHER" id="PTHR15704:SF7">
    <property type="entry name" value="SUPERKILLER COMPLEX PROTEIN 3"/>
    <property type="match status" value="1"/>
</dbReference>
<evidence type="ECO:0000256" key="3">
    <source>
        <dbReference type="PROSITE-ProRule" id="PRU00339"/>
    </source>
</evidence>
<feature type="repeat" description="TPR" evidence="3">
    <location>
        <begin position="37"/>
        <end position="70"/>
    </location>
</feature>
<keyword evidence="1" id="KW-0677">Repeat</keyword>
<dbReference type="InterPro" id="IPR040962">
    <property type="entry name" value="TPR_22"/>
</dbReference>
<name>A0A0C9MCD4_9FUNG</name>
<evidence type="ECO:0000313" key="5">
    <source>
        <dbReference type="Proteomes" id="UP000053815"/>
    </source>
</evidence>
<dbReference type="Proteomes" id="UP000053815">
    <property type="component" value="Unassembled WGS sequence"/>
</dbReference>
<dbReference type="InterPro" id="IPR039226">
    <property type="entry name" value="Ski3/TTC37"/>
</dbReference>
<accession>A0A0C9MCD4</accession>
<evidence type="ECO:0000313" key="4">
    <source>
        <dbReference type="EMBL" id="GAN05044.1"/>
    </source>
</evidence>